<dbReference type="AlphaFoldDB" id="A0A0H5Q5J4"/>
<evidence type="ECO:0000259" key="1">
    <source>
        <dbReference type="Pfam" id="PF17295"/>
    </source>
</evidence>
<protein>
    <recommendedName>
        <fullName evidence="1">DUF5348 domain-containing protein</fullName>
    </recommendedName>
</protein>
<organism evidence="2">
    <name type="scientific">uncultured prokaryote</name>
    <dbReference type="NCBI Taxonomy" id="198431"/>
    <lineage>
        <taxon>unclassified sequences</taxon>
        <taxon>environmental samples</taxon>
    </lineage>
</organism>
<dbReference type="Gene3D" id="2.40.10.390">
    <property type="match status" value="1"/>
</dbReference>
<evidence type="ECO:0000313" key="2">
    <source>
        <dbReference type="EMBL" id="CRY96725.1"/>
    </source>
</evidence>
<sequence>MKEGRLSYNPDEDRYGLLVGDLWYHPGLHCGETLEVMLYGEWTPTRMEMDTSGLWYLVGTPLVGIAMEDAKARL</sequence>
<name>A0A0H5Q5J4_9ZZZZ</name>
<feature type="domain" description="DUF5348" evidence="1">
    <location>
        <begin position="4"/>
        <end position="73"/>
    </location>
</feature>
<keyword evidence="2" id="KW-0614">Plasmid</keyword>
<geneLocation type="plasmid" evidence="2">
    <name>pRGFK1233</name>
</geneLocation>
<accession>A0A0H5Q5J4</accession>
<reference evidence="2" key="1">
    <citation type="submission" date="2015-06" db="EMBL/GenBank/DDBJ databases">
        <authorList>
            <person name="Joergensen T."/>
        </authorList>
    </citation>
    <scope>NUCLEOTIDE SEQUENCE</scope>
    <source>
        <plasmid evidence="2">pRGFK1233</plasmid>
    </source>
</reference>
<dbReference type="InterPro" id="IPR035255">
    <property type="entry name" value="DUF5348"/>
</dbReference>
<dbReference type="EMBL" id="LN853806">
    <property type="protein sequence ID" value="CRY96725.1"/>
    <property type="molecule type" value="Genomic_DNA"/>
</dbReference>
<dbReference type="Pfam" id="PF17295">
    <property type="entry name" value="DUF5348"/>
    <property type="match status" value="1"/>
</dbReference>
<proteinExistence type="predicted"/>
<reference evidence="2" key="2">
    <citation type="submission" date="2015-07" db="EMBL/GenBank/DDBJ databases">
        <title>Plasmids, circular viruses and viroids from rat gut.</title>
        <authorList>
            <person name="Jorgensen T.J."/>
            <person name="Hansen M.A."/>
            <person name="Xu Z."/>
            <person name="Tabak M.A."/>
            <person name="Sorensen S.J."/>
            <person name="Hansen L.H."/>
        </authorList>
    </citation>
    <scope>NUCLEOTIDE SEQUENCE</scope>
    <source>
        <plasmid evidence="2">pRGFK1233</plasmid>
    </source>
</reference>